<dbReference type="OrthoDB" id="10516056at2759"/>
<sequence>MFRPFIRERGGATQAPGAVNIFRQSGEVVGSAGSTQPERPEAAVARLEPDARLRAGLRSRYACRSPLARPTTTQ</sequence>
<accession>A0A8J2R5F6</accession>
<reference evidence="1" key="1">
    <citation type="submission" date="2021-09" db="EMBL/GenBank/DDBJ databases">
        <authorList>
            <person name="Martin H S."/>
        </authorList>
    </citation>
    <scope>NUCLEOTIDE SEQUENCE</scope>
</reference>
<proteinExistence type="predicted"/>
<dbReference type="AlphaFoldDB" id="A0A8J2R5F6"/>
<evidence type="ECO:0000313" key="1">
    <source>
        <dbReference type="EMBL" id="CAG9579791.1"/>
    </source>
</evidence>
<protein>
    <submittedName>
        <fullName evidence="1">(African queen) hypothetical protein</fullName>
    </submittedName>
</protein>
<dbReference type="EMBL" id="CAKASE010000079">
    <property type="protein sequence ID" value="CAG9579791.1"/>
    <property type="molecule type" value="Genomic_DNA"/>
</dbReference>
<gene>
    <name evidence="1" type="ORF">DCHRY22_LOCUS13353</name>
</gene>
<dbReference type="Proteomes" id="UP000789524">
    <property type="component" value="Unassembled WGS sequence"/>
</dbReference>
<keyword evidence="2" id="KW-1185">Reference proteome</keyword>
<comment type="caution">
    <text evidence="1">The sequence shown here is derived from an EMBL/GenBank/DDBJ whole genome shotgun (WGS) entry which is preliminary data.</text>
</comment>
<name>A0A8J2R5F6_9NEOP</name>
<organism evidence="1 2">
    <name type="scientific">Danaus chrysippus</name>
    <name type="common">African queen</name>
    <dbReference type="NCBI Taxonomy" id="151541"/>
    <lineage>
        <taxon>Eukaryota</taxon>
        <taxon>Metazoa</taxon>
        <taxon>Ecdysozoa</taxon>
        <taxon>Arthropoda</taxon>
        <taxon>Hexapoda</taxon>
        <taxon>Insecta</taxon>
        <taxon>Pterygota</taxon>
        <taxon>Neoptera</taxon>
        <taxon>Endopterygota</taxon>
        <taxon>Lepidoptera</taxon>
        <taxon>Glossata</taxon>
        <taxon>Ditrysia</taxon>
        <taxon>Papilionoidea</taxon>
        <taxon>Nymphalidae</taxon>
        <taxon>Danainae</taxon>
        <taxon>Danaini</taxon>
        <taxon>Danaina</taxon>
        <taxon>Danaus</taxon>
        <taxon>Anosia</taxon>
    </lineage>
</organism>
<evidence type="ECO:0000313" key="2">
    <source>
        <dbReference type="Proteomes" id="UP000789524"/>
    </source>
</evidence>